<proteinExistence type="predicted"/>
<dbReference type="HOGENOM" id="CLU_1693916_0_0_6"/>
<evidence type="ECO:0000313" key="2">
    <source>
        <dbReference type="EMBL" id="EKT56121.1"/>
    </source>
</evidence>
<keyword evidence="1" id="KW-0472">Membrane</keyword>
<keyword evidence="1" id="KW-0812">Transmembrane</keyword>
<sequence length="155" mass="18223">MSYHEKEKNLLFFDFLCFFLFIYLFILFSPGGNIGLYNYVYSYVLVDKVIRNAPFKEYASGYSHYQFDRFTEGGSEIYYCKIPLSEIESVRNGLKSYLMTSLEVKRAPAESYDSEDLYRYRSVENEKKSFIINVYESKGVKCVSLSEDTEPTFID</sequence>
<evidence type="ECO:0000313" key="3">
    <source>
        <dbReference type="Proteomes" id="UP000009336"/>
    </source>
</evidence>
<comment type="caution">
    <text evidence="2">The sequence shown here is derived from an EMBL/GenBank/DDBJ whole genome shotgun (WGS) entry which is preliminary data.</text>
</comment>
<gene>
    <name evidence="2" type="ORF">OOA_15952</name>
</gene>
<dbReference type="RefSeq" id="WP_008913173.1">
    <property type="nucleotide sequence ID" value="NZ_KB233224.1"/>
</dbReference>
<keyword evidence="3" id="KW-1185">Reference proteome</keyword>
<feature type="transmembrane region" description="Helical" evidence="1">
    <location>
        <begin position="12"/>
        <end position="32"/>
    </location>
</feature>
<protein>
    <submittedName>
        <fullName evidence="2">Uncharacterized protein</fullName>
    </submittedName>
</protein>
<accession>K8W8C4</accession>
<dbReference type="AlphaFoldDB" id="K8W8C4"/>
<keyword evidence="1" id="KW-1133">Transmembrane helix</keyword>
<organism evidence="2 3">
    <name type="scientific">Providencia burhodogranariea DSM 19968</name>
    <dbReference type="NCBI Taxonomy" id="1141662"/>
    <lineage>
        <taxon>Bacteria</taxon>
        <taxon>Pseudomonadati</taxon>
        <taxon>Pseudomonadota</taxon>
        <taxon>Gammaproteobacteria</taxon>
        <taxon>Enterobacterales</taxon>
        <taxon>Morganellaceae</taxon>
        <taxon>Providencia</taxon>
    </lineage>
</organism>
<dbReference type="EMBL" id="AKKL01000045">
    <property type="protein sequence ID" value="EKT56121.1"/>
    <property type="molecule type" value="Genomic_DNA"/>
</dbReference>
<reference evidence="2 3" key="1">
    <citation type="journal article" date="2012" name="BMC Genomics">
        <title>Comparative genomics of bacteria in the genus Providencia isolated from wild Drosophila melanogaster.</title>
        <authorList>
            <person name="Galac M.R."/>
            <person name="Lazzaro B.P."/>
        </authorList>
    </citation>
    <scope>NUCLEOTIDE SEQUENCE [LARGE SCALE GENOMIC DNA]</scope>
    <source>
        <strain evidence="2 3">DSM 19968</strain>
    </source>
</reference>
<name>K8W8C4_9GAMM</name>
<dbReference type="Proteomes" id="UP000009336">
    <property type="component" value="Unassembled WGS sequence"/>
</dbReference>
<evidence type="ECO:0000256" key="1">
    <source>
        <dbReference type="SAM" id="Phobius"/>
    </source>
</evidence>